<dbReference type="Proteomes" id="UP000022910">
    <property type="component" value="Unassembled WGS sequence"/>
</dbReference>
<dbReference type="HOGENOM" id="CLU_2607195_0_0_1"/>
<accession>A0A015NFJ4</accession>
<dbReference type="AlphaFoldDB" id="A0A015NFJ4"/>
<dbReference type="EMBL" id="JEMT01009614">
    <property type="protein sequence ID" value="EXX78113.1"/>
    <property type="molecule type" value="Genomic_DNA"/>
</dbReference>
<evidence type="ECO:0000313" key="1">
    <source>
        <dbReference type="EMBL" id="EXX78113.1"/>
    </source>
</evidence>
<gene>
    <name evidence="1" type="ORF">RirG_017890</name>
</gene>
<reference evidence="1 2" key="1">
    <citation type="submission" date="2014-02" db="EMBL/GenBank/DDBJ databases">
        <title>Single nucleus genome sequencing reveals high similarity among nuclei of an endomycorrhizal fungus.</title>
        <authorList>
            <person name="Lin K."/>
            <person name="Geurts R."/>
            <person name="Zhang Z."/>
            <person name="Limpens E."/>
            <person name="Saunders D.G."/>
            <person name="Mu D."/>
            <person name="Pang E."/>
            <person name="Cao H."/>
            <person name="Cha H."/>
            <person name="Lin T."/>
            <person name="Zhou Q."/>
            <person name="Shang Y."/>
            <person name="Li Y."/>
            <person name="Ivanov S."/>
            <person name="Sharma T."/>
            <person name="Velzen R.V."/>
            <person name="Ruijter N.D."/>
            <person name="Aanen D.K."/>
            <person name="Win J."/>
            <person name="Kamoun S."/>
            <person name="Bisseling T."/>
            <person name="Huang S."/>
        </authorList>
    </citation>
    <scope>NUCLEOTIDE SEQUENCE [LARGE SCALE GENOMIC DNA]</scope>
    <source>
        <strain evidence="2">DAOM197198w</strain>
    </source>
</reference>
<sequence length="79" mass="8805">MSRNCGIAVHYTQFNSEIRNAASSIATERSKKESAFSGLIYPSRIIIFSVFERTDVSLFGRSGDERIVKVPDEIYGATL</sequence>
<protein>
    <submittedName>
        <fullName evidence="1">Uncharacterized protein</fullName>
    </submittedName>
</protein>
<comment type="caution">
    <text evidence="1">The sequence shown here is derived from an EMBL/GenBank/DDBJ whole genome shotgun (WGS) entry which is preliminary data.</text>
</comment>
<proteinExistence type="predicted"/>
<evidence type="ECO:0000313" key="2">
    <source>
        <dbReference type="Proteomes" id="UP000022910"/>
    </source>
</evidence>
<organism evidence="1 2">
    <name type="scientific">Rhizophagus irregularis (strain DAOM 197198w)</name>
    <name type="common">Glomus intraradices</name>
    <dbReference type="NCBI Taxonomy" id="1432141"/>
    <lineage>
        <taxon>Eukaryota</taxon>
        <taxon>Fungi</taxon>
        <taxon>Fungi incertae sedis</taxon>
        <taxon>Mucoromycota</taxon>
        <taxon>Glomeromycotina</taxon>
        <taxon>Glomeromycetes</taxon>
        <taxon>Glomerales</taxon>
        <taxon>Glomeraceae</taxon>
        <taxon>Rhizophagus</taxon>
    </lineage>
</organism>
<name>A0A015NFJ4_RHIIW</name>
<keyword evidence="2" id="KW-1185">Reference proteome</keyword>